<feature type="region of interest" description="Disordered" evidence="1">
    <location>
        <begin position="68"/>
        <end position="89"/>
    </location>
</feature>
<proteinExistence type="predicted"/>
<reference evidence="3" key="1">
    <citation type="submission" date="2020-06" db="EMBL/GenBank/DDBJ databases">
        <authorList>
            <consortium name="Plant Systems Biology data submission"/>
        </authorList>
    </citation>
    <scope>NUCLEOTIDE SEQUENCE</scope>
    <source>
        <strain evidence="3">D6</strain>
    </source>
</reference>
<name>A0A9N8H1J6_9STRA</name>
<evidence type="ECO:0000256" key="1">
    <source>
        <dbReference type="SAM" id="MobiDB-lite"/>
    </source>
</evidence>
<comment type="caution">
    <text evidence="3">The sequence shown here is derived from an EMBL/GenBank/DDBJ whole genome shotgun (WGS) entry which is preliminary data.</text>
</comment>
<dbReference type="EMBL" id="CAICTM010000004">
    <property type="protein sequence ID" value="CAB9496392.1"/>
    <property type="molecule type" value="Genomic_DNA"/>
</dbReference>
<accession>A0A9N8H1J6</accession>
<dbReference type="Proteomes" id="UP001153069">
    <property type="component" value="Unassembled WGS sequence"/>
</dbReference>
<feature type="region of interest" description="Disordered" evidence="1">
    <location>
        <begin position="250"/>
        <end position="270"/>
    </location>
</feature>
<dbReference type="AlphaFoldDB" id="A0A9N8H1J6"/>
<evidence type="ECO:0000256" key="2">
    <source>
        <dbReference type="SAM" id="SignalP"/>
    </source>
</evidence>
<organism evidence="3 4">
    <name type="scientific">Seminavis robusta</name>
    <dbReference type="NCBI Taxonomy" id="568900"/>
    <lineage>
        <taxon>Eukaryota</taxon>
        <taxon>Sar</taxon>
        <taxon>Stramenopiles</taxon>
        <taxon>Ochrophyta</taxon>
        <taxon>Bacillariophyta</taxon>
        <taxon>Bacillariophyceae</taxon>
        <taxon>Bacillariophycidae</taxon>
        <taxon>Naviculales</taxon>
        <taxon>Naviculaceae</taxon>
        <taxon>Seminavis</taxon>
    </lineage>
</organism>
<sequence length="270" mass="30683">MFRSVLLLPLLVASACDAFVLQPSTTSKAGRTTILSASHTDDELNNLEEARANFEFLMQTKGLLRDDADLPLPHNKDDYTPRPLTESSRHRRELEMELLQSLQDSDDAVEELMGLWMVERGMEAGEALQAMEMACSPGLLKEEAILRELLDEFGVHWAEVVSRLASLKYFQGNTPESKQWTEIALAVKPWHFEVIHTCVLNALREQDLGAAVRWQRKALPPLNPDTNNRARKAWVRQALKYAQESMDKAEAAAAEKKKPRSFLKENEIWQ</sequence>
<feature type="compositionally biased region" description="Basic and acidic residues" evidence="1">
    <location>
        <begin position="68"/>
        <end position="80"/>
    </location>
</feature>
<protein>
    <submittedName>
        <fullName evidence="3">Uncharacterized protein</fullName>
    </submittedName>
</protein>
<feature type="chain" id="PRO_5040315516" evidence="2">
    <location>
        <begin position="19"/>
        <end position="270"/>
    </location>
</feature>
<evidence type="ECO:0000313" key="3">
    <source>
        <dbReference type="EMBL" id="CAB9496392.1"/>
    </source>
</evidence>
<dbReference type="OrthoDB" id="52051at2759"/>
<feature type="signal peptide" evidence="2">
    <location>
        <begin position="1"/>
        <end position="18"/>
    </location>
</feature>
<dbReference type="PROSITE" id="PS51257">
    <property type="entry name" value="PROKAR_LIPOPROTEIN"/>
    <property type="match status" value="1"/>
</dbReference>
<evidence type="ECO:0000313" key="4">
    <source>
        <dbReference type="Proteomes" id="UP001153069"/>
    </source>
</evidence>
<keyword evidence="4" id="KW-1185">Reference proteome</keyword>
<gene>
    <name evidence="3" type="ORF">SEMRO_4_G003670.1</name>
</gene>
<keyword evidence="2" id="KW-0732">Signal</keyword>